<organism evidence="1 2">
    <name type="scientific">Haloarcula quadrata</name>
    <dbReference type="NCBI Taxonomy" id="182779"/>
    <lineage>
        <taxon>Archaea</taxon>
        <taxon>Methanobacteriati</taxon>
        <taxon>Methanobacteriota</taxon>
        <taxon>Stenosarchaea group</taxon>
        <taxon>Halobacteria</taxon>
        <taxon>Halobacteriales</taxon>
        <taxon>Haloarculaceae</taxon>
        <taxon>Haloarcula</taxon>
    </lineage>
</organism>
<reference evidence="1 2" key="1">
    <citation type="submission" date="2018-10" db="EMBL/GenBank/DDBJ databases">
        <title>Genomic Encyclopedia of Archaeal and Bacterial Type Strains, Phase II (KMG-II): from individual species to whole genera.</title>
        <authorList>
            <person name="Goeker M."/>
        </authorList>
    </citation>
    <scope>NUCLEOTIDE SEQUENCE [LARGE SCALE GENOMIC DNA]</scope>
    <source>
        <strain evidence="1 2">DSM 11927</strain>
    </source>
</reference>
<comment type="caution">
    <text evidence="1">The sequence shown here is derived from an EMBL/GenBank/DDBJ whole genome shotgun (WGS) entry which is preliminary data.</text>
</comment>
<dbReference type="RefSeq" id="WP_121304752.1">
    <property type="nucleotide sequence ID" value="NZ_RBWW01000003.1"/>
</dbReference>
<evidence type="ECO:0000313" key="2">
    <source>
        <dbReference type="Proteomes" id="UP000268233"/>
    </source>
</evidence>
<protein>
    <submittedName>
        <fullName evidence="1">Uncharacterized protein</fullName>
    </submittedName>
</protein>
<dbReference type="Proteomes" id="UP000268233">
    <property type="component" value="Unassembled WGS sequence"/>
</dbReference>
<gene>
    <name evidence="1" type="ORF">BDK61_4631</name>
</gene>
<proteinExistence type="predicted"/>
<name>A0A495QR74_9EURY</name>
<evidence type="ECO:0000313" key="1">
    <source>
        <dbReference type="EMBL" id="RKS76000.1"/>
    </source>
</evidence>
<dbReference type="AlphaFoldDB" id="A0A495QR74"/>
<accession>A0A495QR74</accession>
<keyword evidence="2" id="KW-1185">Reference proteome</keyword>
<sequence>MAIQHSPLDTPLPEAYADFNLDRHDDHEFSDDDKQFMAFIGSAFRNELDWYSLTESMTSVRDRAGEPNVNALVECGYIDSSRLLNKRYYSLTRKGWRTIGESVPGNEFGDHMEKMPHRVGVHLLSQYILERDDVESAESYERYDGETYDVIGYDSSGNIVVTGEVETESNNAKAVVEDYKKLSEAPGDMIWVHPSERAFSEVWGMINEHALDGNLPKQAAHRTHELEEFLDRNNISDITAKTYGKLN</sequence>
<dbReference type="EMBL" id="RBWW01000003">
    <property type="protein sequence ID" value="RKS76000.1"/>
    <property type="molecule type" value="Genomic_DNA"/>
</dbReference>